<dbReference type="Gene3D" id="3.40.630.30">
    <property type="match status" value="1"/>
</dbReference>
<proteinExistence type="predicted"/>
<dbReference type="EMBL" id="CP021083">
    <property type="protein sequence ID" value="ASN83100.1"/>
    <property type="molecule type" value="Genomic_DNA"/>
</dbReference>
<keyword evidence="2" id="KW-0808">Transferase</keyword>
<gene>
    <name evidence="2" type="ORF">DFI_18180</name>
</gene>
<dbReference type="STRING" id="317577.GCA_000419625_03360"/>
<evidence type="ECO:0000259" key="1">
    <source>
        <dbReference type="PROSITE" id="PS51186"/>
    </source>
</evidence>
<geneLocation type="plasmid" evidence="3">
    <name>pdfi2</name>
</geneLocation>
<sequence length="156" mass="17083">MPEPGHPVNPSRLWRAATSEDEMFLRTLHAETQVDFEGLPERGVLLDLQYRARAAGYAARYPHARRLILLGAAGPVGMLLLAEEEEITLVVDLAVLPAWQGCGVGSAALRAVQATCGPGGVRLHVRADSPARRLYRRLGFHEVGDDTLNVVMHWTP</sequence>
<dbReference type="GO" id="GO:0016747">
    <property type="term" value="F:acyltransferase activity, transferring groups other than amino-acyl groups"/>
    <property type="evidence" value="ECO:0007669"/>
    <property type="project" value="InterPro"/>
</dbReference>
<dbReference type="Pfam" id="PF13508">
    <property type="entry name" value="Acetyltransf_7"/>
    <property type="match status" value="1"/>
</dbReference>
<protein>
    <submittedName>
        <fullName evidence="2">N-acetyltransferase</fullName>
    </submittedName>
</protein>
<dbReference type="PROSITE" id="PS51186">
    <property type="entry name" value="GNAT"/>
    <property type="match status" value="1"/>
</dbReference>
<dbReference type="SUPFAM" id="SSF55729">
    <property type="entry name" value="Acyl-CoA N-acyltransferases (Nat)"/>
    <property type="match status" value="1"/>
</dbReference>
<evidence type="ECO:0000313" key="2">
    <source>
        <dbReference type="EMBL" id="ASN83100.1"/>
    </source>
</evidence>
<evidence type="ECO:0000313" key="3">
    <source>
        <dbReference type="Proteomes" id="UP000259030"/>
    </source>
</evidence>
<feature type="domain" description="N-acetyltransferase" evidence="1">
    <location>
        <begin position="12"/>
        <end position="156"/>
    </location>
</feature>
<dbReference type="RefSeq" id="WP_022802842.1">
    <property type="nucleotide sequence ID" value="NZ_ATTJ01000003.1"/>
</dbReference>
<name>A0A221T2L9_9DEIO</name>
<keyword evidence="2" id="KW-0614">Plasmid</keyword>
<keyword evidence="3" id="KW-1185">Reference proteome</keyword>
<dbReference type="AlphaFoldDB" id="A0A221T2L9"/>
<dbReference type="Proteomes" id="UP000259030">
    <property type="component" value="Plasmid pDFI2"/>
</dbReference>
<reference evidence="2 3" key="1">
    <citation type="submission" date="2017-05" db="EMBL/GenBank/DDBJ databases">
        <title>The complete genome sequence of Deinococcus ficus isolated from the rhizosphere of the Ficus religiosa L. in Taiwan.</title>
        <authorList>
            <person name="Wu K.-M."/>
            <person name="Liao T.-L."/>
            <person name="Liu Y.-M."/>
            <person name="Young C.-C."/>
            <person name="Tsai S.-F."/>
        </authorList>
    </citation>
    <scope>NUCLEOTIDE SEQUENCE [LARGE SCALE GENOMIC DNA]</scope>
    <source>
        <strain evidence="2 3">CC-FR2-10</strain>
        <plasmid evidence="3">pdfi2</plasmid>
    </source>
</reference>
<dbReference type="InterPro" id="IPR000182">
    <property type="entry name" value="GNAT_dom"/>
</dbReference>
<dbReference type="InterPro" id="IPR016181">
    <property type="entry name" value="Acyl_CoA_acyltransferase"/>
</dbReference>
<accession>A0A221T2L9</accession>
<organism evidence="2 3">
    <name type="scientific">Deinococcus ficus</name>
    <dbReference type="NCBI Taxonomy" id="317577"/>
    <lineage>
        <taxon>Bacteria</taxon>
        <taxon>Thermotogati</taxon>
        <taxon>Deinococcota</taxon>
        <taxon>Deinococci</taxon>
        <taxon>Deinococcales</taxon>
        <taxon>Deinococcaceae</taxon>
        <taxon>Deinococcus</taxon>
    </lineage>
</organism>
<dbReference type="KEGG" id="dfc:DFI_18180"/>
<dbReference type="OrthoDB" id="156739at2"/>